<dbReference type="EMBL" id="CP046640">
    <property type="protein sequence ID" value="QTL97454.1"/>
    <property type="molecule type" value="Genomic_DNA"/>
</dbReference>
<keyword evidence="1" id="KW-0472">Membrane</keyword>
<dbReference type="AlphaFoldDB" id="A0A8A7KH29"/>
<sequence>MKKILAVFQNDLKNITRELMLIYIMFIPVLFAILIRYGVPILREEFLEKFDLINYYPLITGYYILLVPVLIGIVAGFLVLDERDEGIVQVLILTPLSKKGYLIYRIFMPMLISLFYILILTPVLGLVAVSIRSLIILGLLSMLESPITALFLTAFAGNKVEGLAFSKGLGLLMLLPLLRFTKSKWTILAALIPFYWPVQGFLVIGEQGFYFSILAGFLVHLLFLFILVKKFKARLI</sequence>
<feature type="transmembrane region" description="Helical" evidence="1">
    <location>
        <begin position="169"/>
        <end position="196"/>
    </location>
</feature>
<dbReference type="Pfam" id="PF12730">
    <property type="entry name" value="ABC2_membrane_4"/>
    <property type="match status" value="1"/>
</dbReference>
<evidence type="ECO:0000313" key="2">
    <source>
        <dbReference type="EMBL" id="QTL97454.1"/>
    </source>
</evidence>
<feature type="transmembrane region" description="Helical" evidence="1">
    <location>
        <begin position="208"/>
        <end position="228"/>
    </location>
</feature>
<feature type="transmembrane region" description="Helical" evidence="1">
    <location>
        <begin position="134"/>
        <end position="157"/>
    </location>
</feature>
<accession>A0A8A7KH29</accession>
<feature type="transmembrane region" description="Helical" evidence="1">
    <location>
        <begin position="20"/>
        <end position="39"/>
    </location>
</feature>
<reference evidence="2" key="1">
    <citation type="submission" date="2019-12" db="EMBL/GenBank/DDBJ databases">
        <authorList>
            <person name="zhang j."/>
            <person name="sun C.M."/>
        </authorList>
    </citation>
    <scope>NUCLEOTIDE SEQUENCE</scope>
    <source>
        <strain evidence="2">NS-1</strain>
    </source>
</reference>
<keyword evidence="1" id="KW-1133">Transmembrane helix</keyword>
<dbReference type="KEGG" id="ifn:GM661_05385"/>
<organism evidence="2 3">
    <name type="scientific">Iocasia fonsfrigidae</name>
    <dbReference type="NCBI Taxonomy" id="2682810"/>
    <lineage>
        <taxon>Bacteria</taxon>
        <taxon>Bacillati</taxon>
        <taxon>Bacillota</taxon>
        <taxon>Clostridia</taxon>
        <taxon>Halanaerobiales</taxon>
        <taxon>Halanaerobiaceae</taxon>
        <taxon>Iocasia</taxon>
    </lineage>
</organism>
<dbReference type="RefSeq" id="WP_230869082.1">
    <property type="nucleotide sequence ID" value="NZ_CP046640.1"/>
</dbReference>
<dbReference type="Proteomes" id="UP000665020">
    <property type="component" value="Chromosome"/>
</dbReference>
<keyword evidence="1" id="KW-0812">Transmembrane</keyword>
<name>A0A8A7KH29_9FIRM</name>
<feature type="transmembrane region" description="Helical" evidence="1">
    <location>
        <begin position="59"/>
        <end position="80"/>
    </location>
</feature>
<feature type="transmembrane region" description="Helical" evidence="1">
    <location>
        <begin position="101"/>
        <end position="128"/>
    </location>
</feature>
<protein>
    <submittedName>
        <fullName evidence="2">ABC transporter permease subunit</fullName>
    </submittedName>
</protein>
<keyword evidence="3" id="KW-1185">Reference proteome</keyword>
<evidence type="ECO:0000313" key="3">
    <source>
        <dbReference type="Proteomes" id="UP000665020"/>
    </source>
</evidence>
<proteinExistence type="predicted"/>
<gene>
    <name evidence="2" type="ORF">GM661_05385</name>
</gene>
<evidence type="ECO:0000256" key="1">
    <source>
        <dbReference type="SAM" id="Phobius"/>
    </source>
</evidence>